<keyword evidence="2 4" id="KW-0238">DNA-binding</keyword>
<dbReference type="EMBL" id="SACN01000003">
    <property type="protein sequence ID" value="RVT90280.1"/>
    <property type="molecule type" value="Genomic_DNA"/>
</dbReference>
<dbReference type="PRINTS" id="PR00455">
    <property type="entry name" value="HTHTETR"/>
</dbReference>
<dbReference type="PANTHER" id="PTHR30055:SF234">
    <property type="entry name" value="HTH-TYPE TRANSCRIPTIONAL REGULATOR BETI"/>
    <property type="match status" value="1"/>
</dbReference>
<dbReference type="PROSITE" id="PS50977">
    <property type="entry name" value="HTH_TETR_2"/>
    <property type="match status" value="1"/>
</dbReference>
<protein>
    <submittedName>
        <fullName evidence="7">TetR/AcrR family transcriptional regulator</fullName>
    </submittedName>
</protein>
<dbReference type="PANTHER" id="PTHR30055">
    <property type="entry name" value="HTH-TYPE TRANSCRIPTIONAL REGULATOR RUTR"/>
    <property type="match status" value="1"/>
</dbReference>
<comment type="caution">
    <text evidence="7">The sequence shown here is derived from an EMBL/GenBank/DDBJ whole genome shotgun (WGS) entry which is preliminary data.</text>
</comment>
<feature type="domain" description="HTH tetR-type" evidence="6">
    <location>
        <begin position="28"/>
        <end position="88"/>
    </location>
</feature>
<dbReference type="AlphaFoldDB" id="A0A437LY06"/>
<keyword evidence="3" id="KW-0804">Transcription</keyword>
<evidence type="ECO:0000256" key="2">
    <source>
        <dbReference type="ARBA" id="ARBA00023125"/>
    </source>
</evidence>
<dbReference type="InterPro" id="IPR001647">
    <property type="entry name" value="HTH_TetR"/>
</dbReference>
<evidence type="ECO:0000256" key="3">
    <source>
        <dbReference type="ARBA" id="ARBA00023163"/>
    </source>
</evidence>
<keyword evidence="1" id="KW-0805">Transcription regulation</keyword>
<dbReference type="SUPFAM" id="SSF46689">
    <property type="entry name" value="Homeodomain-like"/>
    <property type="match status" value="1"/>
</dbReference>
<evidence type="ECO:0000313" key="8">
    <source>
        <dbReference type="Proteomes" id="UP000282971"/>
    </source>
</evidence>
<evidence type="ECO:0000313" key="7">
    <source>
        <dbReference type="EMBL" id="RVT90280.1"/>
    </source>
</evidence>
<evidence type="ECO:0000259" key="6">
    <source>
        <dbReference type="PROSITE" id="PS50977"/>
    </source>
</evidence>
<feature type="region of interest" description="Disordered" evidence="5">
    <location>
        <begin position="1"/>
        <end position="25"/>
    </location>
</feature>
<name>A0A437LY06_9SPHN</name>
<sequence length="214" mass="23457">MSGDGPDSKAALLRAPRRGEDRGAARRAMTREQICKAANRLFATVGYAAATMDQIANAAEIRRSTLYTHFADKEQILEAIGENYVIDVCDVIRRLPGPAPSDTEIGAWVADFADFVTSEPAPAELIMAVGMQPGTPQATARFGATMMRCFAEQFIAFERALQPGEGFRLAWAQATLAELGHALTHRARHGDDQTSRDRLAVATMLFGRFLREER</sequence>
<reference evidence="7 8" key="1">
    <citation type="submission" date="2019-01" db="EMBL/GenBank/DDBJ databases">
        <authorList>
            <person name="Chen W.-M."/>
        </authorList>
    </citation>
    <scope>NUCLEOTIDE SEQUENCE [LARGE SCALE GENOMIC DNA]</scope>
    <source>
        <strain evidence="7 8">CCP-7</strain>
    </source>
</reference>
<dbReference type="RefSeq" id="WP_127745535.1">
    <property type="nucleotide sequence ID" value="NZ_SACN01000003.1"/>
</dbReference>
<accession>A0A437LY06</accession>
<organism evidence="7 8">
    <name type="scientific">Sphingomonas crocodyli</name>
    <dbReference type="NCBI Taxonomy" id="1979270"/>
    <lineage>
        <taxon>Bacteria</taxon>
        <taxon>Pseudomonadati</taxon>
        <taxon>Pseudomonadota</taxon>
        <taxon>Alphaproteobacteria</taxon>
        <taxon>Sphingomonadales</taxon>
        <taxon>Sphingomonadaceae</taxon>
        <taxon>Sphingomonas</taxon>
    </lineage>
</organism>
<feature type="DNA-binding region" description="H-T-H motif" evidence="4">
    <location>
        <begin position="51"/>
        <end position="70"/>
    </location>
</feature>
<evidence type="ECO:0000256" key="4">
    <source>
        <dbReference type="PROSITE-ProRule" id="PRU00335"/>
    </source>
</evidence>
<dbReference type="Gene3D" id="1.10.357.10">
    <property type="entry name" value="Tetracycline Repressor, domain 2"/>
    <property type="match status" value="1"/>
</dbReference>
<dbReference type="Proteomes" id="UP000282971">
    <property type="component" value="Unassembled WGS sequence"/>
</dbReference>
<dbReference type="InterPro" id="IPR050109">
    <property type="entry name" value="HTH-type_TetR-like_transc_reg"/>
</dbReference>
<dbReference type="GO" id="GO:0003700">
    <property type="term" value="F:DNA-binding transcription factor activity"/>
    <property type="evidence" value="ECO:0007669"/>
    <property type="project" value="TreeGrafter"/>
</dbReference>
<evidence type="ECO:0000256" key="5">
    <source>
        <dbReference type="SAM" id="MobiDB-lite"/>
    </source>
</evidence>
<dbReference type="InterPro" id="IPR009057">
    <property type="entry name" value="Homeodomain-like_sf"/>
</dbReference>
<dbReference type="GO" id="GO:0000976">
    <property type="term" value="F:transcription cis-regulatory region binding"/>
    <property type="evidence" value="ECO:0007669"/>
    <property type="project" value="TreeGrafter"/>
</dbReference>
<proteinExistence type="predicted"/>
<evidence type="ECO:0000256" key="1">
    <source>
        <dbReference type="ARBA" id="ARBA00023015"/>
    </source>
</evidence>
<keyword evidence="8" id="KW-1185">Reference proteome</keyword>
<gene>
    <name evidence="7" type="ORF">EOD43_18550</name>
</gene>
<dbReference type="OrthoDB" id="9816431at2"/>
<dbReference type="Pfam" id="PF00440">
    <property type="entry name" value="TetR_N"/>
    <property type="match status" value="1"/>
</dbReference>